<dbReference type="PANTHER" id="PTHR40076:SF1">
    <property type="entry name" value="MEMBRANE PROTEIN"/>
    <property type="match status" value="1"/>
</dbReference>
<feature type="transmembrane region" description="Helical" evidence="1">
    <location>
        <begin position="361"/>
        <end position="379"/>
    </location>
</feature>
<dbReference type="Proteomes" id="UP001652394">
    <property type="component" value="Unassembled WGS sequence"/>
</dbReference>
<organism evidence="2 3">
    <name type="scientific">Faecalicatena acetigenes</name>
    <dbReference type="NCBI Taxonomy" id="2981790"/>
    <lineage>
        <taxon>Bacteria</taxon>
        <taxon>Bacillati</taxon>
        <taxon>Bacillota</taxon>
        <taxon>Clostridia</taxon>
        <taxon>Lachnospirales</taxon>
        <taxon>Lachnospiraceae</taxon>
        <taxon>Faecalicatena</taxon>
    </lineage>
</organism>
<keyword evidence="3" id="KW-1185">Reference proteome</keyword>
<dbReference type="EMBL" id="JAOQJX010000011">
    <property type="protein sequence ID" value="MCU6747723.1"/>
    <property type="molecule type" value="Genomic_DNA"/>
</dbReference>
<keyword evidence="1" id="KW-0472">Membrane</keyword>
<sequence length="525" mass="60823">MWKRTVVKKEAKKHFKAGSWRMIAVCFLIAALTTTYPLATTFFHQYTPHIQEQAASAYIPDYSNSEVLNNTIIHISHDFNITQILDNVSFQIADILIDLYSSASSAVFSVLRVLNSFFAETFSLSTLFLLLGMVLACIYQLFISNILRVGEARFFLEFRNYSQTGISKIFYLYKLRYLLKPAWVMFCRSAFQFLWNLTIAGGIIKHYEYSMIPFILAENPAVGRKNAFYLSKQLTHHNKWKLFLLDISFLGWKCLSFLTLGVLDIVFVNPYIACTKAELYMILRRNYVLSRSPLYEKLNDAALEHVLSEDELLISKALYDDSNGPYTKTAYFAPNQYPAFLYSIQPPEYAVKMPLKVQQKYSFLSLYFLFFVFSVFGWLFETAGTLLRDGTFTSRTFLIGPWIPLYGICGFCILAVMYKFSEKPILVFLSIAGIYSLLAYAVNWIVESEFHVRLWNYEQYFLNINGRIYIGGSIEFALLGCAFLYSLAPRWNRLFLKLKRKKRIWLCILLTVLFTADVIFSLSLL</sequence>
<protein>
    <submittedName>
        <fullName evidence="2">DUF975 family protein</fullName>
    </submittedName>
</protein>
<dbReference type="PANTHER" id="PTHR40076">
    <property type="entry name" value="MEMBRANE PROTEIN-RELATED"/>
    <property type="match status" value="1"/>
</dbReference>
<gene>
    <name evidence="2" type="ORF">OCV51_08680</name>
</gene>
<dbReference type="InterPro" id="IPR010380">
    <property type="entry name" value="DUF975"/>
</dbReference>
<evidence type="ECO:0000313" key="3">
    <source>
        <dbReference type="Proteomes" id="UP001652394"/>
    </source>
</evidence>
<dbReference type="Pfam" id="PF06161">
    <property type="entry name" value="DUF975"/>
    <property type="match status" value="1"/>
</dbReference>
<feature type="transmembrane region" description="Helical" evidence="1">
    <location>
        <begin position="250"/>
        <end position="274"/>
    </location>
</feature>
<feature type="transmembrane region" description="Helical" evidence="1">
    <location>
        <begin position="182"/>
        <end position="204"/>
    </location>
</feature>
<keyword evidence="1" id="KW-0812">Transmembrane</keyword>
<evidence type="ECO:0000256" key="1">
    <source>
        <dbReference type="SAM" id="Phobius"/>
    </source>
</evidence>
<feature type="transmembrane region" description="Helical" evidence="1">
    <location>
        <begin position="20"/>
        <end position="39"/>
    </location>
</feature>
<feature type="transmembrane region" description="Helical" evidence="1">
    <location>
        <begin position="399"/>
        <end position="418"/>
    </location>
</feature>
<keyword evidence="1" id="KW-1133">Transmembrane helix</keyword>
<feature type="transmembrane region" description="Helical" evidence="1">
    <location>
        <begin position="425"/>
        <end position="446"/>
    </location>
</feature>
<name>A0ABT2TBR8_9FIRM</name>
<dbReference type="Pfam" id="PF06541">
    <property type="entry name" value="ABC_trans_CmpB"/>
    <property type="match status" value="1"/>
</dbReference>
<reference evidence="2 3" key="1">
    <citation type="journal article" date="2021" name="ISME Commun">
        <title>Automated analysis of genomic sequences facilitates high-throughput and comprehensive description of bacteria.</title>
        <authorList>
            <person name="Hitch T.C.A."/>
        </authorList>
    </citation>
    <scope>NUCLEOTIDE SEQUENCE [LARGE SCALE GENOMIC DNA]</scope>
    <source>
        <strain evidence="2 3">H2_18</strain>
    </source>
</reference>
<feature type="transmembrane region" description="Helical" evidence="1">
    <location>
        <begin position="122"/>
        <end position="143"/>
    </location>
</feature>
<evidence type="ECO:0000313" key="2">
    <source>
        <dbReference type="EMBL" id="MCU6747723.1"/>
    </source>
</evidence>
<accession>A0ABT2TBR8</accession>
<proteinExistence type="predicted"/>
<dbReference type="InterPro" id="IPR010540">
    <property type="entry name" value="CmpB_TMEM229"/>
</dbReference>
<feature type="transmembrane region" description="Helical" evidence="1">
    <location>
        <begin position="466"/>
        <end position="488"/>
    </location>
</feature>
<comment type="caution">
    <text evidence="2">The sequence shown here is derived from an EMBL/GenBank/DDBJ whole genome shotgun (WGS) entry which is preliminary data.</text>
</comment>
<dbReference type="RefSeq" id="WP_267304091.1">
    <property type="nucleotide sequence ID" value="NZ_JAOQJX010000011.1"/>
</dbReference>
<feature type="transmembrane region" description="Helical" evidence="1">
    <location>
        <begin position="504"/>
        <end position="524"/>
    </location>
</feature>